<dbReference type="InterPro" id="IPR022061">
    <property type="entry name" value="DUF3617"/>
</dbReference>
<accession>A0A7G9S9S3</accession>
<gene>
    <name evidence="1" type="ORF">H9L12_09865</name>
</gene>
<organism evidence="1 2">
    <name type="scientific">Sphingomonas rhizophila</name>
    <dbReference type="NCBI Taxonomy" id="2071607"/>
    <lineage>
        <taxon>Bacteria</taxon>
        <taxon>Pseudomonadati</taxon>
        <taxon>Pseudomonadota</taxon>
        <taxon>Alphaproteobacteria</taxon>
        <taxon>Sphingomonadales</taxon>
        <taxon>Sphingomonadaceae</taxon>
        <taxon>Sphingomonas</taxon>
    </lineage>
</organism>
<dbReference type="Proteomes" id="UP000515955">
    <property type="component" value="Chromosome"/>
</dbReference>
<dbReference type="AlphaFoldDB" id="A0A7G9S9S3"/>
<proteinExistence type="predicted"/>
<protein>
    <submittedName>
        <fullName evidence="1">DUF3617 family protein</fullName>
    </submittedName>
</protein>
<dbReference type="Pfam" id="PF12276">
    <property type="entry name" value="DUF3617"/>
    <property type="match status" value="1"/>
</dbReference>
<sequence>MMILGAVLALGACGEAKKPEAPKPETPRTLPAGEYELTTEVTKLVSADQSTPATKLKQGDKATKRGCVDDKGVPDMALFVEAGDKCTVMDSFTRAGRLSIQYECQRAGRGKIYPNLDGNTTADGFKAMVNAASSFPGDGDYQLRMDIVGKRVGNCPAAGAANG</sequence>
<keyword evidence="2" id="KW-1185">Reference proteome</keyword>
<evidence type="ECO:0000313" key="2">
    <source>
        <dbReference type="Proteomes" id="UP000515955"/>
    </source>
</evidence>
<dbReference type="KEGG" id="srhi:H9L12_09865"/>
<name>A0A7G9S9S3_9SPHN</name>
<reference evidence="1 2" key="1">
    <citation type="submission" date="2020-08" db="EMBL/GenBank/DDBJ databases">
        <title>Genome sequence of Sphingomonas rhizophila KACC 19189T.</title>
        <authorList>
            <person name="Hyun D.-W."/>
            <person name="Bae J.-W."/>
        </authorList>
    </citation>
    <scope>NUCLEOTIDE SEQUENCE [LARGE SCALE GENOMIC DNA]</scope>
    <source>
        <strain evidence="1 2">KACC 19189</strain>
    </source>
</reference>
<evidence type="ECO:0000313" key="1">
    <source>
        <dbReference type="EMBL" id="QNN64598.1"/>
    </source>
</evidence>
<dbReference type="EMBL" id="CP060717">
    <property type="protein sequence ID" value="QNN64598.1"/>
    <property type="molecule type" value="Genomic_DNA"/>
</dbReference>